<reference evidence="1 2" key="1">
    <citation type="submission" date="2017-11" db="EMBL/GenBank/DDBJ databases">
        <title>Complete genome sequence of Streptomyces lavendulae subsp. lavendulae CCM 3239 (formerly 'Streptomyces aureofaciens CCM 3239'), the producer of the angucycline-type antibiotic auricin.</title>
        <authorList>
            <person name="Busche T."/>
            <person name="Novakova R."/>
            <person name="Al'Dilaimi A."/>
            <person name="Homerova D."/>
            <person name="Feckova L."/>
            <person name="Rezuchova B."/>
            <person name="Mingyar E."/>
            <person name="Csolleiova D."/>
            <person name="Bekeova C."/>
            <person name="Winkler A."/>
            <person name="Sevcikova B."/>
            <person name="Kalinowski J."/>
            <person name="Kormanec J."/>
            <person name="Ruckert C."/>
        </authorList>
    </citation>
    <scope>NUCLEOTIDE SEQUENCE [LARGE SCALE GENOMIC DNA]</scope>
    <source>
        <strain evidence="1 2">CCM 3239</strain>
    </source>
</reference>
<dbReference type="KEGG" id="slx:SLAV_32660"/>
<sequence length="430" mass="45863">MAPMLRDDLDDVVSPDSAGSPFASPAALLEAGPDRARALAGSAGGVGREVFTQAEAVFGRGEVSRAEFASWLHCAAKVLGRDAYADGVAAAEPGMPWRTVWAWWRPVGAHRAEPNLSGDSSAEVFDDARGTGAGPLLKVWSIWTADRWFDLATGTPCPAPAEGSYEPRAGEAEEEGPFLFDGDEEAWALRCPGTWEEPVALGGGRFLLAEARGVLVAERNPAVADWPAGGAGTDDDGDGEPWFLDPAPADTPLDTARLEGVFGAGQVQRLAESALPATLKHAPTRELLTRVGVPRHWGAGVTSFELDFGDEGPVRTPEDPEGTLCLGSFELAYGDEGRVLLDTGTGEVLVSRNEEEPFVLARDAETFVRLLEAVRRYMGACWDPYPCEDGTGDFHEEVAVLEPAALEPGPAQELWEHVFASITELSVYGY</sequence>
<protein>
    <submittedName>
        <fullName evidence="1">Uncharacterized protein</fullName>
    </submittedName>
</protein>
<accession>A0A2K8PNK2</accession>
<gene>
    <name evidence="1" type="ORF">SLAV_32660</name>
</gene>
<evidence type="ECO:0000313" key="2">
    <source>
        <dbReference type="Proteomes" id="UP000231791"/>
    </source>
</evidence>
<dbReference type="AlphaFoldDB" id="A0A2K8PNK2"/>
<proteinExistence type="predicted"/>
<evidence type="ECO:0000313" key="1">
    <source>
        <dbReference type="EMBL" id="ATZ28304.1"/>
    </source>
</evidence>
<name>A0A2K8PNK2_STRLA</name>
<organism evidence="1 2">
    <name type="scientific">Streptomyces lavendulae subsp. lavendulae</name>
    <dbReference type="NCBI Taxonomy" id="58340"/>
    <lineage>
        <taxon>Bacteria</taxon>
        <taxon>Bacillati</taxon>
        <taxon>Actinomycetota</taxon>
        <taxon>Actinomycetes</taxon>
        <taxon>Kitasatosporales</taxon>
        <taxon>Streptomycetaceae</taxon>
        <taxon>Streptomyces</taxon>
    </lineage>
</organism>
<dbReference type="Pfam" id="PF14435">
    <property type="entry name" value="SUKH-4"/>
    <property type="match status" value="1"/>
</dbReference>
<keyword evidence="2" id="KW-1185">Reference proteome</keyword>
<dbReference type="InterPro" id="IPR025851">
    <property type="entry name" value="SUKH-4"/>
</dbReference>
<dbReference type="EMBL" id="CP024985">
    <property type="protein sequence ID" value="ATZ28304.1"/>
    <property type="molecule type" value="Genomic_DNA"/>
</dbReference>
<dbReference type="Proteomes" id="UP000231791">
    <property type="component" value="Chromosome"/>
</dbReference>